<keyword evidence="3" id="KW-1185">Reference proteome</keyword>
<evidence type="ECO:0000313" key="2">
    <source>
        <dbReference type="EMBL" id="RMJ08472.1"/>
    </source>
</evidence>
<dbReference type="InterPro" id="IPR029058">
    <property type="entry name" value="AB_hydrolase_fold"/>
</dbReference>
<organism evidence="2 3">
    <name type="scientific">Fusarium kuroshium</name>
    <dbReference type="NCBI Taxonomy" id="2010991"/>
    <lineage>
        <taxon>Eukaryota</taxon>
        <taxon>Fungi</taxon>
        <taxon>Dikarya</taxon>
        <taxon>Ascomycota</taxon>
        <taxon>Pezizomycotina</taxon>
        <taxon>Sordariomycetes</taxon>
        <taxon>Hypocreomycetidae</taxon>
        <taxon>Hypocreales</taxon>
        <taxon>Nectriaceae</taxon>
        <taxon>Fusarium</taxon>
        <taxon>Fusarium solani species complex</taxon>
    </lineage>
</organism>
<dbReference type="Gene3D" id="3.40.50.1820">
    <property type="entry name" value="alpha/beta hydrolase"/>
    <property type="match status" value="1"/>
</dbReference>
<accession>A0A3M2RTI0</accession>
<evidence type="ECO:0000313" key="3">
    <source>
        <dbReference type="Proteomes" id="UP000277212"/>
    </source>
</evidence>
<evidence type="ECO:0000259" key="1">
    <source>
        <dbReference type="Pfam" id="PF12697"/>
    </source>
</evidence>
<protein>
    <recommendedName>
        <fullName evidence="1">AB hydrolase-1 domain-containing protein</fullName>
    </recommendedName>
</protein>
<gene>
    <name evidence="2" type="ORF">CDV36_011913</name>
</gene>
<feature type="domain" description="AB hydrolase-1" evidence="1">
    <location>
        <begin position="6"/>
        <end position="251"/>
    </location>
</feature>
<sequence>MSRPSLIIVPGASGLPEFYDSFIKAVTERGYDIKALHLPSVGLMTGAREGPPPTMYEDAELIAKHVRELADRGNDVILVTHSYGGTPATESVKGLTKKERQKQGLEGGIIGIAYMTSLVPNVGGSAGTCQRDFPDKEDVPMAVGDDGWFYYTDIPKLARVSFTNLPKDEGEFWAAKLVKHSSISFGDPLTYAGFKDVPVSYLLCEDDRAISPQAQRAGIEMIEKESGNKVDVTSIKGDHVAPLSSQSEVVDWIVGVAERMSSLA</sequence>
<dbReference type="AlphaFoldDB" id="A0A3M2RTI0"/>
<dbReference type="InterPro" id="IPR000073">
    <property type="entry name" value="AB_hydrolase_1"/>
</dbReference>
<reference evidence="2 3" key="1">
    <citation type="submission" date="2017-06" db="EMBL/GenBank/DDBJ databases">
        <title>Comparative genomic analysis of Ambrosia Fusariam Clade fungi.</title>
        <authorList>
            <person name="Stajich J.E."/>
            <person name="Carrillo J."/>
            <person name="Kijimoto T."/>
            <person name="Eskalen A."/>
            <person name="O'Donnell K."/>
            <person name="Kasson M."/>
        </authorList>
    </citation>
    <scope>NUCLEOTIDE SEQUENCE [LARGE SCALE GENOMIC DNA]</scope>
    <source>
        <strain evidence="2">UCR3666</strain>
    </source>
</reference>
<dbReference type="OrthoDB" id="1263307at2759"/>
<dbReference type="InterPro" id="IPR052897">
    <property type="entry name" value="Sec-Metab_Biosynth_Hydrolase"/>
</dbReference>
<dbReference type="EMBL" id="NKUJ01000285">
    <property type="protein sequence ID" value="RMJ08472.1"/>
    <property type="molecule type" value="Genomic_DNA"/>
</dbReference>
<dbReference type="SUPFAM" id="SSF53474">
    <property type="entry name" value="alpha/beta-Hydrolases"/>
    <property type="match status" value="1"/>
</dbReference>
<dbReference type="PANTHER" id="PTHR37017">
    <property type="entry name" value="AB HYDROLASE-1 DOMAIN-CONTAINING PROTEIN-RELATED"/>
    <property type="match status" value="1"/>
</dbReference>
<dbReference type="Pfam" id="PF12697">
    <property type="entry name" value="Abhydrolase_6"/>
    <property type="match status" value="1"/>
</dbReference>
<comment type="caution">
    <text evidence="2">The sequence shown here is derived from an EMBL/GenBank/DDBJ whole genome shotgun (WGS) entry which is preliminary data.</text>
</comment>
<dbReference type="Proteomes" id="UP000277212">
    <property type="component" value="Unassembled WGS sequence"/>
</dbReference>
<name>A0A3M2RTI0_9HYPO</name>
<dbReference type="PANTHER" id="PTHR37017:SF11">
    <property type="entry name" value="ESTERASE_LIPASE_THIOESTERASE DOMAIN-CONTAINING PROTEIN"/>
    <property type="match status" value="1"/>
</dbReference>
<proteinExistence type="predicted"/>